<evidence type="ECO:0000256" key="2">
    <source>
        <dbReference type="PIRSR" id="PIRSR005378-2"/>
    </source>
</evidence>
<dbReference type="Pfam" id="PF01137">
    <property type="entry name" value="RTC"/>
    <property type="match status" value="1"/>
</dbReference>
<protein>
    <recommendedName>
        <fullName evidence="3">RNA 3'-terminal phosphate cyclase domain-containing protein</fullName>
    </recommendedName>
</protein>
<dbReference type="EMBL" id="KZ107844">
    <property type="protein sequence ID" value="OSS49323.1"/>
    <property type="molecule type" value="Genomic_DNA"/>
</dbReference>
<dbReference type="AlphaFoldDB" id="A0A1Y2M005"/>
<dbReference type="OMA" id="HAKTARW"/>
<organism evidence="4 5">
    <name type="scientific">Epicoccum nigrum</name>
    <name type="common">Soil fungus</name>
    <name type="synonym">Epicoccum purpurascens</name>
    <dbReference type="NCBI Taxonomy" id="105696"/>
    <lineage>
        <taxon>Eukaryota</taxon>
        <taxon>Fungi</taxon>
        <taxon>Dikarya</taxon>
        <taxon>Ascomycota</taxon>
        <taxon>Pezizomycotina</taxon>
        <taxon>Dothideomycetes</taxon>
        <taxon>Pleosporomycetidae</taxon>
        <taxon>Pleosporales</taxon>
        <taxon>Pleosporineae</taxon>
        <taxon>Didymellaceae</taxon>
        <taxon>Epicoccum</taxon>
    </lineage>
</organism>
<evidence type="ECO:0000313" key="5">
    <source>
        <dbReference type="Proteomes" id="UP000193240"/>
    </source>
</evidence>
<dbReference type="InterPro" id="IPR036553">
    <property type="entry name" value="RPTC_insert"/>
</dbReference>
<evidence type="ECO:0000256" key="1">
    <source>
        <dbReference type="PIRSR" id="PIRSR005378-1"/>
    </source>
</evidence>
<accession>A0A1Y2M005</accession>
<gene>
    <name evidence="4" type="ORF">B5807_05709</name>
</gene>
<dbReference type="InParanoid" id="A0A1Y2M005"/>
<keyword evidence="2" id="KW-0547">Nucleotide-binding</keyword>
<feature type="domain" description="RNA 3'-terminal phosphate cyclase" evidence="3">
    <location>
        <begin position="16"/>
        <end position="366"/>
    </location>
</feature>
<dbReference type="InterPro" id="IPR037136">
    <property type="entry name" value="RNA3'_phos_cyclase_dom_sf"/>
</dbReference>
<feature type="binding site" evidence="2">
    <location>
        <position position="115"/>
    </location>
    <ligand>
        <name>ATP</name>
        <dbReference type="ChEBI" id="CHEBI:30616"/>
    </ligand>
</feature>
<proteinExistence type="predicted"/>
<sequence length="400" mass="43492">MAPIRPQPIHLEGTTLEGGGQLLRIALGLSSLTNKPITITNIRGKRSGGGGLKAQHLTSMLWLGQASNARIGGAGLKSKEVTFTPNTLPALHSDIAAGHVSIGQSTPGSINLVLQAVLPYLLFCGAREPVRLRITGGTNVSNSPSYDYVEQVLFPMLAVVGIPLITSTCHSRGWSTGSTRLGSATFTITPLTTTLPAFDLRDRGRIESVRATVLAPRDTEQDFRDNLDLMFEKRQSRIFGDTSDPQIDITFEPSHHEKRYYLLLVATTSTGIKLGRDWLYDGGVRAGKTTQIVPNIVRKVSDDLIAEIEHGGCVDEWMRDQLVVFQALAEGASQVDGGRRDDRPLEPSLHARTGMWVAEKVLGVEFGDEGACEGVRFVPESGEWRKEELVTKAVETLQLS</sequence>
<reference evidence="4 5" key="1">
    <citation type="journal article" date="2017" name="Genome Announc.">
        <title>Genome sequence of the saprophytic ascomycete Epicoccum nigrum ICMP 19927 strain isolated from New Zealand.</title>
        <authorList>
            <person name="Fokin M."/>
            <person name="Fleetwood D."/>
            <person name="Weir B.S."/>
            <person name="Villas-Boas S.G."/>
        </authorList>
    </citation>
    <scope>NUCLEOTIDE SEQUENCE [LARGE SCALE GENOMIC DNA]</scope>
    <source>
        <strain evidence="4 5">ICMP 19927</strain>
    </source>
</reference>
<dbReference type="STRING" id="105696.A0A1Y2M005"/>
<dbReference type="GO" id="GO:0005634">
    <property type="term" value="C:nucleus"/>
    <property type="evidence" value="ECO:0007669"/>
    <property type="project" value="TreeGrafter"/>
</dbReference>
<dbReference type="InterPro" id="IPR023797">
    <property type="entry name" value="RNA3'_phos_cyclase_dom"/>
</dbReference>
<dbReference type="GO" id="GO:0005524">
    <property type="term" value="F:ATP binding"/>
    <property type="evidence" value="ECO:0007669"/>
    <property type="project" value="UniProtKB-KW"/>
</dbReference>
<keyword evidence="2" id="KW-0067">ATP-binding</keyword>
<dbReference type="Gene3D" id="3.65.10.20">
    <property type="entry name" value="RNA 3'-terminal phosphate cyclase domain"/>
    <property type="match status" value="1"/>
</dbReference>
<evidence type="ECO:0000259" key="3">
    <source>
        <dbReference type="Pfam" id="PF01137"/>
    </source>
</evidence>
<dbReference type="PANTHER" id="PTHR11096:SF0">
    <property type="entry name" value="RNA 3'-TERMINAL PHOSPHATE CYCLASE"/>
    <property type="match status" value="1"/>
</dbReference>
<dbReference type="Proteomes" id="UP000193240">
    <property type="component" value="Unassembled WGS sequence"/>
</dbReference>
<dbReference type="Gene3D" id="3.30.360.20">
    <property type="entry name" value="RNA 3'-terminal phosphate cyclase, insert domain"/>
    <property type="match status" value="1"/>
</dbReference>
<dbReference type="GO" id="GO:0003963">
    <property type="term" value="F:RNA-3'-phosphate cyclase activity"/>
    <property type="evidence" value="ECO:0007669"/>
    <property type="project" value="TreeGrafter"/>
</dbReference>
<dbReference type="FunFam" id="3.65.10.20:FF:000013">
    <property type="entry name" value="TatD related DNase"/>
    <property type="match status" value="1"/>
</dbReference>
<feature type="active site" description="Tele-AMP-histidine intermediate" evidence="1">
    <location>
        <position position="350"/>
    </location>
</feature>
<dbReference type="InterPro" id="IPR000228">
    <property type="entry name" value="RNA3'_term_phos_cyc"/>
</dbReference>
<dbReference type="SUPFAM" id="SSF55205">
    <property type="entry name" value="EPT/RTPC-like"/>
    <property type="match status" value="1"/>
</dbReference>
<dbReference type="GO" id="GO:0006396">
    <property type="term" value="P:RNA processing"/>
    <property type="evidence" value="ECO:0007669"/>
    <property type="project" value="InterPro"/>
</dbReference>
<name>A0A1Y2M005_EPING</name>
<keyword evidence="5" id="KW-1185">Reference proteome</keyword>
<evidence type="ECO:0000313" key="4">
    <source>
        <dbReference type="EMBL" id="OSS49323.1"/>
    </source>
</evidence>
<dbReference type="PANTHER" id="PTHR11096">
    <property type="entry name" value="RNA 3' TERMINAL PHOSPHATE CYCLASE"/>
    <property type="match status" value="1"/>
</dbReference>
<dbReference type="PIRSF" id="PIRSF005378">
    <property type="entry name" value="RNA3'_term_phos_cycl_euk"/>
    <property type="match status" value="1"/>
</dbReference>
<dbReference type="InterPro" id="IPR013792">
    <property type="entry name" value="RNA3'P_cycl/enolpyr_Trfase_a/b"/>
</dbReference>